<evidence type="ECO:0000313" key="2">
    <source>
        <dbReference type="Proteomes" id="UP001234297"/>
    </source>
</evidence>
<evidence type="ECO:0000313" key="1">
    <source>
        <dbReference type="EMBL" id="KAJ8649093.1"/>
    </source>
</evidence>
<keyword evidence="2" id="KW-1185">Reference proteome</keyword>
<gene>
    <name evidence="1" type="ORF">MRB53_002116</name>
</gene>
<name>A0ACC2MUJ3_PERAE</name>
<proteinExistence type="predicted"/>
<protein>
    <submittedName>
        <fullName evidence="1">Uncharacterized protein</fullName>
    </submittedName>
</protein>
<comment type="caution">
    <text evidence="1">The sequence shown here is derived from an EMBL/GenBank/DDBJ whole genome shotgun (WGS) entry which is preliminary data.</text>
</comment>
<dbReference type="Proteomes" id="UP001234297">
    <property type="component" value="Chromosome 1"/>
</dbReference>
<sequence length="723" mass="80812">MTSNESRSLVLLSRTPDHPPFGQMVSEAITALDEEAGSSESSISKYIVSNHRDLPPAHDSLLHYHLSKLTRLGEILQLSPGLYTLPYFQNPNPLHGRSSKLPRSTEPSEKKHRTVDSDPGFDGEERGSAPVRKRRGRPPKAKPAGHEKNGGPALDAGGGEVRLLPPEGALEGGDGLIRRRRGRPPKAKIRKDGDGVLRLEDFEGRNSVGDKVVQDGDVAGQANAAMQISTSLDSRDEAKGNALELSKRVTSDEDKSLLPQKKSKKEATEGISSPTAFQEVTSGGETLREMLSQYQSSDSPNTQVRLRGKMLAHRRNPSLINSRTKQWQAITEGDLKVHKNHEVRKPKEQLGNVGDEQLNEELHAPQTEPVTPVGLWDKDLQTQEMTSVIRSEEISNEATQNKGDEIIHEEQQKSPHQSSHDKVTMPEEQLGNVGDEQLNEKLHAPQTEPVTPIALWDKDLQAQERTSVTRLEEISNEAAENKGDEIIHEEKQKSPHQSSRDYDEQRKVKKANAVNPSSKELSPLPFVKISPMWKMMESNVLFNTIPQCPHFQPLEQCSEVFREGMAIGHMLSFANVAGAICKLHLGDHRSAFENMLKDLAELERQGFDGQLLRVRFEQLLWLKDSFLQSEDKLVETELHMRGQRHQKDNLNTEIDTLNRDIAILQEKRMSVIETRKKTEENIEQLQQESSSSIAPIVGIHSRKINVLLELAANHGLSSTFLVL</sequence>
<dbReference type="EMBL" id="CM056809">
    <property type="protein sequence ID" value="KAJ8649093.1"/>
    <property type="molecule type" value="Genomic_DNA"/>
</dbReference>
<organism evidence="1 2">
    <name type="scientific">Persea americana</name>
    <name type="common">Avocado</name>
    <dbReference type="NCBI Taxonomy" id="3435"/>
    <lineage>
        <taxon>Eukaryota</taxon>
        <taxon>Viridiplantae</taxon>
        <taxon>Streptophyta</taxon>
        <taxon>Embryophyta</taxon>
        <taxon>Tracheophyta</taxon>
        <taxon>Spermatophyta</taxon>
        <taxon>Magnoliopsida</taxon>
        <taxon>Magnoliidae</taxon>
        <taxon>Laurales</taxon>
        <taxon>Lauraceae</taxon>
        <taxon>Persea</taxon>
    </lineage>
</organism>
<reference evidence="1 2" key="1">
    <citation type="journal article" date="2022" name="Hortic Res">
        <title>A haplotype resolved chromosomal level avocado genome allows analysis of novel avocado genes.</title>
        <authorList>
            <person name="Nath O."/>
            <person name="Fletcher S.J."/>
            <person name="Hayward A."/>
            <person name="Shaw L.M."/>
            <person name="Masouleh A.K."/>
            <person name="Furtado A."/>
            <person name="Henry R.J."/>
            <person name="Mitter N."/>
        </authorList>
    </citation>
    <scope>NUCLEOTIDE SEQUENCE [LARGE SCALE GENOMIC DNA]</scope>
    <source>
        <strain evidence="2">cv. Hass</strain>
    </source>
</reference>
<accession>A0ACC2MUJ3</accession>